<evidence type="ECO:0000259" key="7">
    <source>
        <dbReference type="Pfam" id="PF03772"/>
    </source>
</evidence>
<evidence type="ECO:0000256" key="3">
    <source>
        <dbReference type="ARBA" id="ARBA00022692"/>
    </source>
</evidence>
<dbReference type="PANTHER" id="PTHR30619">
    <property type="entry name" value="DNA INTERNALIZATION/COMPETENCE PROTEIN COMEC/REC2"/>
    <property type="match status" value="1"/>
</dbReference>
<sequence>MELQKQPLLILAVCFILGIFFQDEMVLAEYAIYWATAICLILLAIVCFHSYFLYKTRTALLMLLFFGAGIILHYYNSFSSDEHSQIKQKEIIVFKISQKLNSTEKYRKYEGTAQTGNKSLSSIFYVPRDYKELDFIHYYKTEAYITQPKAPQYDFQFDYVRYLARKHIYYQTYISKEVGSAERYDLTITDKLRQYRFKVLNRIDKTGMSGKSKEFLKGLILADRTEIDADTVRDFNKSGLVHFLAISGTHIVVIFGMFYFLLIRFTPLSFRKYAMVISLAFIWLFAAFIGFGNSVLRSCIMLSVYFTFILLQRKSDLLHSLALSAFFILIADTQQLFDVGFQLSFLAVLGIFWLNQPLLKYFPRQDSYIKKILFNTITVSLSAQLATLPVVLYYFHQFSLISIIANFVIVPFSEIIIVFSFLMTALISASADFELINRLYDFVIQILLKMIHWFAEVDVLFFENIPMNGIEVLSVSVVIFLLRPLILKFNFKNSMTLIMAALVFLMIRTGSTAFENCKEEILVHTFGKNKVFSIKTGSKVSFWISDMKSESKIVQYVINPYCASRRVKYFEIKSMSSSAQKVVFRDKIYHLK</sequence>
<evidence type="ECO:0000313" key="9">
    <source>
        <dbReference type="EMBL" id="EFK36228.1"/>
    </source>
</evidence>
<feature type="transmembrane region" description="Helical" evidence="6">
    <location>
        <begin position="461"/>
        <end position="482"/>
    </location>
</feature>
<feature type="transmembrane region" description="Helical" evidence="6">
    <location>
        <begin position="318"/>
        <end position="337"/>
    </location>
</feature>
<feature type="transmembrane region" description="Helical" evidence="6">
    <location>
        <begin position="240"/>
        <end position="261"/>
    </location>
</feature>
<dbReference type="InterPro" id="IPR004477">
    <property type="entry name" value="ComEC_N"/>
</dbReference>
<comment type="subcellular location">
    <subcellularLocation>
        <location evidence="1">Cell membrane</location>
        <topology evidence="1">Multi-pass membrane protein</topology>
    </subcellularLocation>
</comment>
<feature type="transmembrane region" description="Helical" evidence="6">
    <location>
        <begin position="343"/>
        <end position="362"/>
    </location>
</feature>
<keyword evidence="3 6" id="KW-0812">Transmembrane</keyword>
<keyword evidence="4 6" id="KW-1133">Transmembrane helix</keyword>
<comment type="caution">
    <text evidence="9">The sequence shown here is derived from an EMBL/GenBank/DDBJ whole genome shotgun (WGS) entry which is preliminary data.</text>
</comment>
<dbReference type="Pfam" id="PF13567">
    <property type="entry name" value="DUF4131"/>
    <property type="match status" value="1"/>
</dbReference>
<keyword evidence="2" id="KW-1003">Cell membrane</keyword>
<evidence type="ECO:0000256" key="2">
    <source>
        <dbReference type="ARBA" id="ARBA00022475"/>
    </source>
</evidence>
<feature type="transmembrane region" description="Helical" evidence="6">
    <location>
        <begin position="273"/>
        <end position="289"/>
    </location>
</feature>
<dbReference type="Pfam" id="PF03772">
    <property type="entry name" value="Competence"/>
    <property type="match status" value="1"/>
</dbReference>
<keyword evidence="5 6" id="KW-0472">Membrane</keyword>
<feature type="domain" description="ComEC/Rec2-related protein" evidence="7">
    <location>
        <begin position="219"/>
        <end position="481"/>
    </location>
</feature>
<feature type="transmembrane region" description="Helical" evidence="6">
    <location>
        <begin position="401"/>
        <end position="427"/>
    </location>
</feature>
<gene>
    <name evidence="9" type="ORF">HMPREF0204_11675</name>
</gene>
<proteinExistence type="predicted"/>
<evidence type="ECO:0000256" key="1">
    <source>
        <dbReference type="ARBA" id="ARBA00004651"/>
    </source>
</evidence>
<dbReference type="NCBIfam" id="TIGR00360">
    <property type="entry name" value="ComEC_N-term"/>
    <property type="match status" value="1"/>
</dbReference>
<dbReference type="InterPro" id="IPR025405">
    <property type="entry name" value="DUF4131"/>
</dbReference>
<evidence type="ECO:0000256" key="5">
    <source>
        <dbReference type="ARBA" id="ARBA00023136"/>
    </source>
</evidence>
<feature type="domain" description="DUF4131" evidence="8">
    <location>
        <begin position="33"/>
        <end position="176"/>
    </location>
</feature>
<dbReference type="EMBL" id="ACKQ02000006">
    <property type="protein sequence ID" value="EFK36228.1"/>
    <property type="molecule type" value="Genomic_DNA"/>
</dbReference>
<evidence type="ECO:0000256" key="6">
    <source>
        <dbReference type="SAM" id="Phobius"/>
    </source>
</evidence>
<evidence type="ECO:0000313" key="10">
    <source>
        <dbReference type="Proteomes" id="UP000002969"/>
    </source>
</evidence>
<name>A0ABN0ASW3_CHRGE</name>
<organism evidence="9 10">
    <name type="scientific">Chryseobacterium gleum ATCC 35910</name>
    <dbReference type="NCBI Taxonomy" id="525257"/>
    <lineage>
        <taxon>Bacteria</taxon>
        <taxon>Pseudomonadati</taxon>
        <taxon>Bacteroidota</taxon>
        <taxon>Flavobacteriia</taxon>
        <taxon>Flavobacteriales</taxon>
        <taxon>Weeksellaceae</taxon>
        <taxon>Chryseobacterium group</taxon>
        <taxon>Chryseobacterium</taxon>
    </lineage>
</organism>
<accession>A0ABN0ASW3</accession>
<keyword evidence="10" id="KW-1185">Reference proteome</keyword>
<feature type="transmembrane region" description="Helical" evidence="6">
    <location>
        <begin position="374"/>
        <end position="395"/>
    </location>
</feature>
<evidence type="ECO:0000256" key="4">
    <source>
        <dbReference type="ARBA" id="ARBA00022989"/>
    </source>
</evidence>
<protein>
    <submittedName>
        <fullName evidence="9">ComEC/Rec2-like protein</fullName>
    </submittedName>
</protein>
<reference evidence="9" key="1">
    <citation type="submission" date="2010-06" db="EMBL/GenBank/DDBJ databases">
        <authorList>
            <person name="Muzny D."/>
            <person name="Qin X."/>
            <person name="Buhay C."/>
            <person name="Dugan-Rocha S."/>
            <person name="Ding Y."/>
            <person name="Chen G."/>
            <person name="Hawes A."/>
            <person name="Holder M."/>
            <person name="Jhangiani S."/>
            <person name="Johnson A."/>
            <person name="Khan Z."/>
            <person name="Li Z."/>
            <person name="Liu W."/>
            <person name="Liu X."/>
            <person name="Perez L."/>
            <person name="Shen H."/>
            <person name="Wang Q."/>
            <person name="Watt J."/>
            <person name="Xi L."/>
            <person name="Xin Y."/>
            <person name="Zhou J."/>
            <person name="Deng J."/>
            <person name="Jiang H."/>
            <person name="Liu Y."/>
            <person name="Qu J."/>
            <person name="Song X.-Z."/>
            <person name="Zhang L."/>
            <person name="Villasana D."/>
            <person name="Johnson A."/>
            <person name="Liu J."/>
            <person name="Liyanage D."/>
            <person name="Lorensuhewa L."/>
            <person name="Robinson T."/>
            <person name="Song A."/>
            <person name="Song B.-B."/>
            <person name="Dinh H."/>
            <person name="Thornton R."/>
            <person name="Coyle M."/>
            <person name="Francisco L."/>
            <person name="Jackson L."/>
            <person name="Javaid M."/>
            <person name="Korchina V."/>
            <person name="Kovar C."/>
            <person name="Mata R."/>
            <person name="Mathew T."/>
            <person name="Ngo R."/>
            <person name="Nguyen L."/>
            <person name="Nguyen N."/>
            <person name="Okwuonu G."/>
            <person name="Ongeri F."/>
            <person name="Pham C."/>
            <person name="Simmons D."/>
            <person name="Wilczek-Boney K."/>
            <person name="Hale W."/>
            <person name="Jakkamsetti A."/>
            <person name="Pham P."/>
            <person name="Ruth R."/>
            <person name="San Lucas F."/>
            <person name="Warren J."/>
            <person name="Zhang J."/>
            <person name="Zhao Z."/>
            <person name="Zhou C."/>
            <person name="Zhu D."/>
            <person name="Lee S."/>
            <person name="Bess C."/>
            <person name="Blankenburg K."/>
            <person name="Forbes L."/>
            <person name="Fu Q."/>
            <person name="Gubbala S."/>
            <person name="Hirani K."/>
            <person name="Jayaseelan J.C."/>
            <person name="Lara F."/>
            <person name="Munidasa M."/>
            <person name="Palculict T."/>
            <person name="Patil S."/>
            <person name="Pu L.-L."/>
            <person name="Saada N."/>
            <person name="Tang L."/>
            <person name="Weissenberger G."/>
            <person name="Zhu Y."/>
            <person name="Hemphill L."/>
            <person name="Shang Y."/>
            <person name="Youmans B."/>
            <person name="Ayvaz T."/>
            <person name="Ross M."/>
            <person name="Santibanez J."/>
            <person name="Aqrawi P."/>
            <person name="Gross S."/>
            <person name="Joshi V."/>
            <person name="Fowler G."/>
            <person name="Nazareth L."/>
            <person name="Reid J."/>
            <person name="Worley K."/>
            <person name="Petrosino J."/>
            <person name="Highlander S."/>
            <person name="Gibbs R."/>
        </authorList>
    </citation>
    <scope>NUCLEOTIDE SEQUENCE [LARGE SCALE GENOMIC DNA]</scope>
    <source>
        <strain evidence="9">ATCC 35910</strain>
    </source>
</reference>
<dbReference type="InterPro" id="IPR052159">
    <property type="entry name" value="Competence_DNA_uptake"/>
</dbReference>
<evidence type="ECO:0000259" key="8">
    <source>
        <dbReference type="Pfam" id="PF13567"/>
    </source>
</evidence>
<dbReference type="Proteomes" id="UP000002969">
    <property type="component" value="Unassembled WGS sequence"/>
</dbReference>
<dbReference type="PANTHER" id="PTHR30619:SF1">
    <property type="entry name" value="RECOMBINATION PROTEIN 2"/>
    <property type="match status" value="1"/>
</dbReference>
<feature type="transmembrane region" description="Helical" evidence="6">
    <location>
        <begin position="31"/>
        <end position="52"/>
    </location>
</feature>
<feature type="transmembrane region" description="Helical" evidence="6">
    <location>
        <begin position="439"/>
        <end position="455"/>
    </location>
</feature>